<keyword evidence="1" id="KW-0812">Transmembrane</keyword>
<gene>
    <name evidence="2" type="ORF">KUV26_04215</name>
</gene>
<comment type="caution">
    <text evidence="2">The sequence shown here is derived from an EMBL/GenBank/DDBJ whole genome shotgun (WGS) entry which is preliminary data.</text>
</comment>
<keyword evidence="1" id="KW-1133">Transmembrane helix</keyword>
<name>A0ABS7NBP8_9RHOB</name>
<dbReference type="RefSeq" id="WP_222507417.1">
    <property type="nucleotide sequence ID" value="NZ_JAHVJA010000001.1"/>
</dbReference>
<keyword evidence="3" id="KW-1185">Reference proteome</keyword>
<organism evidence="2 3">
    <name type="scientific">Leisingera daeponensis</name>
    <dbReference type="NCBI Taxonomy" id="405746"/>
    <lineage>
        <taxon>Bacteria</taxon>
        <taxon>Pseudomonadati</taxon>
        <taxon>Pseudomonadota</taxon>
        <taxon>Alphaproteobacteria</taxon>
        <taxon>Rhodobacterales</taxon>
        <taxon>Roseobacteraceae</taxon>
        <taxon>Leisingera</taxon>
    </lineage>
</organism>
<reference evidence="2 3" key="1">
    <citation type="submission" date="2021-06" db="EMBL/GenBank/DDBJ databases">
        <title>50 bacteria genomes isolated from Dapeng, Shenzhen, China.</title>
        <authorList>
            <person name="Zheng W."/>
            <person name="Yu S."/>
            <person name="Huang Y."/>
        </authorList>
    </citation>
    <scope>NUCLEOTIDE SEQUENCE [LARGE SCALE GENOMIC DNA]</scope>
    <source>
        <strain evidence="2 3">DP1N14-2</strain>
    </source>
</reference>
<evidence type="ECO:0000256" key="1">
    <source>
        <dbReference type="SAM" id="Phobius"/>
    </source>
</evidence>
<sequence>MDNHQNKSSVTEVDGSEESVARNLLSGVRTRLFFWLCGALGGSYLTISDFYDGDYWGVLAFGWMPPFFAYQSAKTLTEMRRGARS</sequence>
<protein>
    <submittedName>
        <fullName evidence="2">Uncharacterized protein</fullName>
    </submittedName>
</protein>
<proteinExistence type="predicted"/>
<keyword evidence="1" id="KW-0472">Membrane</keyword>
<feature type="transmembrane region" description="Helical" evidence="1">
    <location>
        <begin position="32"/>
        <end position="50"/>
    </location>
</feature>
<accession>A0ABS7NBP8</accession>
<evidence type="ECO:0000313" key="3">
    <source>
        <dbReference type="Proteomes" id="UP000766629"/>
    </source>
</evidence>
<dbReference type="Proteomes" id="UP000766629">
    <property type="component" value="Unassembled WGS sequence"/>
</dbReference>
<feature type="transmembrane region" description="Helical" evidence="1">
    <location>
        <begin position="56"/>
        <end position="73"/>
    </location>
</feature>
<evidence type="ECO:0000313" key="2">
    <source>
        <dbReference type="EMBL" id="MBY6138632.1"/>
    </source>
</evidence>
<dbReference type="EMBL" id="JAHVJA010000001">
    <property type="protein sequence ID" value="MBY6138632.1"/>
    <property type="molecule type" value="Genomic_DNA"/>
</dbReference>